<feature type="transmembrane region" description="Helical" evidence="1">
    <location>
        <begin position="142"/>
        <end position="166"/>
    </location>
</feature>
<name>A0A3E3K4I4_9FIRM</name>
<dbReference type="InterPro" id="IPR017195">
    <property type="entry name" value="ABC_thiamin-permease_prd"/>
</dbReference>
<keyword evidence="1" id="KW-0812">Transmembrane</keyword>
<dbReference type="RefSeq" id="WP_053769492.1">
    <property type="nucleotide sequence ID" value="NZ_CATZPC010000007.1"/>
</dbReference>
<protein>
    <submittedName>
        <fullName evidence="2">Uncharacterized protein</fullName>
    </submittedName>
</protein>
<evidence type="ECO:0000313" key="2">
    <source>
        <dbReference type="EMBL" id="RGE88901.1"/>
    </source>
</evidence>
<reference evidence="2 3" key="1">
    <citation type="submission" date="2018-08" db="EMBL/GenBank/DDBJ databases">
        <title>A genome reference for cultivated species of the human gut microbiota.</title>
        <authorList>
            <person name="Zou Y."/>
            <person name="Xue W."/>
            <person name="Luo G."/>
        </authorList>
    </citation>
    <scope>NUCLEOTIDE SEQUENCE [LARGE SCALE GENOMIC DNA]</scope>
    <source>
        <strain evidence="2 3">AF37-2AT</strain>
    </source>
</reference>
<keyword evidence="3" id="KW-1185">Reference proteome</keyword>
<proteinExistence type="predicted"/>
<comment type="caution">
    <text evidence="2">The sequence shown here is derived from an EMBL/GenBank/DDBJ whole genome shotgun (WGS) entry which is preliminary data.</text>
</comment>
<evidence type="ECO:0000256" key="1">
    <source>
        <dbReference type="SAM" id="Phobius"/>
    </source>
</evidence>
<accession>A0A3E3K4I4</accession>
<dbReference type="AlphaFoldDB" id="A0A3E3K4I4"/>
<feature type="transmembrane region" description="Helical" evidence="1">
    <location>
        <begin position="12"/>
        <end position="31"/>
    </location>
</feature>
<dbReference type="Proteomes" id="UP000261080">
    <property type="component" value="Unassembled WGS sequence"/>
</dbReference>
<dbReference type="EMBL" id="QVLX01000002">
    <property type="protein sequence ID" value="RGE88901.1"/>
    <property type="molecule type" value="Genomic_DNA"/>
</dbReference>
<dbReference type="Pfam" id="PF09819">
    <property type="entry name" value="ABC_cobalt"/>
    <property type="match status" value="1"/>
</dbReference>
<sequence>MGKKFKTKEIVVVAMISAVIGVIFTLLDWAYMPMSAVLGTVFMEITFGVYMLSAALPMYIVRKPGFAVFGALVAAGVNLLMGSPYGLQLVLAGFLEGLGVEIGYAILGKYEGNLKNMISGQILGAAFVFLRDGFFWGTPMSYGTTVAVGVIAVRFLSSVVIGIILVKMITAALEKTGVLKGFKCIRV</sequence>
<keyword evidence="1" id="KW-1133">Transmembrane helix</keyword>
<evidence type="ECO:0000313" key="3">
    <source>
        <dbReference type="Proteomes" id="UP000261080"/>
    </source>
</evidence>
<organism evidence="2 3">
    <name type="scientific">Sellimonas intestinalis</name>
    <dbReference type="NCBI Taxonomy" id="1653434"/>
    <lineage>
        <taxon>Bacteria</taxon>
        <taxon>Bacillati</taxon>
        <taxon>Bacillota</taxon>
        <taxon>Clostridia</taxon>
        <taxon>Lachnospirales</taxon>
        <taxon>Lachnospiraceae</taxon>
        <taxon>Sellimonas</taxon>
    </lineage>
</organism>
<dbReference type="GeneID" id="97193795"/>
<keyword evidence="1" id="KW-0472">Membrane</keyword>
<gene>
    <name evidence="2" type="ORF">DW016_05190</name>
</gene>
<feature type="transmembrane region" description="Helical" evidence="1">
    <location>
        <begin position="66"/>
        <end position="83"/>
    </location>
</feature>
<dbReference type="OrthoDB" id="8017424at2"/>
<feature type="transmembrane region" description="Helical" evidence="1">
    <location>
        <begin position="37"/>
        <end position="59"/>
    </location>
</feature>